<dbReference type="AlphaFoldDB" id="A0A1G2IDH9"/>
<dbReference type="STRING" id="1802214.A2908_00180"/>
<dbReference type="EMBL" id="MHPA01000021">
    <property type="protein sequence ID" value="OGZ72786.1"/>
    <property type="molecule type" value="Genomic_DNA"/>
</dbReference>
<comment type="caution">
    <text evidence="1">The sequence shown here is derived from an EMBL/GenBank/DDBJ whole genome shotgun (WGS) entry which is preliminary data.</text>
</comment>
<reference evidence="1 2" key="1">
    <citation type="journal article" date="2016" name="Nat. Commun.">
        <title>Thousands of microbial genomes shed light on interconnected biogeochemical processes in an aquifer system.</title>
        <authorList>
            <person name="Anantharaman K."/>
            <person name="Brown C.T."/>
            <person name="Hug L.A."/>
            <person name="Sharon I."/>
            <person name="Castelle C.J."/>
            <person name="Probst A.J."/>
            <person name="Thomas B.C."/>
            <person name="Singh A."/>
            <person name="Wilkins M.J."/>
            <person name="Karaoz U."/>
            <person name="Brodie E.L."/>
            <person name="Williams K.H."/>
            <person name="Hubbard S.S."/>
            <person name="Banfield J.F."/>
        </authorList>
    </citation>
    <scope>NUCLEOTIDE SEQUENCE [LARGE SCALE GENOMIC DNA]</scope>
</reference>
<protein>
    <submittedName>
        <fullName evidence="1">Uncharacterized protein</fullName>
    </submittedName>
</protein>
<proteinExistence type="predicted"/>
<evidence type="ECO:0000313" key="1">
    <source>
        <dbReference type="EMBL" id="OGZ72786.1"/>
    </source>
</evidence>
<organism evidence="1 2">
    <name type="scientific">Candidatus Staskawiczbacteria bacterium RIFCSPLOWO2_01_FULL_38_12b</name>
    <dbReference type="NCBI Taxonomy" id="1802214"/>
    <lineage>
        <taxon>Bacteria</taxon>
        <taxon>Candidatus Staskawicziibacteriota</taxon>
    </lineage>
</organism>
<accession>A0A1G2IDH9</accession>
<evidence type="ECO:0000313" key="2">
    <source>
        <dbReference type="Proteomes" id="UP000176774"/>
    </source>
</evidence>
<name>A0A1G2IDH9_9BACT</name>
<sequence>MINITEQKLKKIVKESVKEAMKTEFMKLRAFGVPEISKAEQVDIEKRYKKPSRHLVEIRKVNL</sequence>
<dbReference type="Proteomes" id="UP000176774">
    <property type="component" value="Unassembled WGS sequence"/>
</dbReference>
<gene>
    <name evidence="1" type="ORF">A2908_00180</name>
</gene>